<evidence type="ECO:0000256" key="3">
    <source>
        <dbReference type="ARBA" id="ARBA00022526"/>
    </source>
</evidence>
<dbReference type="GO" id="GO:0004345">
    <property type="term" value="F:glucose-6-phosphate dehydrogenase activity"/>
    <property type="evidence" value="ECO:0007669"/>
    <property type="project" value="UniProtKB-UniRule"/>
</dbReference>
<dbReference type="KEGG" id="marq:MARGE09_P1374"/>
<comment type="function">
    <text evidence="7">Catalyzes the oxidation of glucose 6-phosphate to 6-phosphogluconolactone.</text>
</comment>
<evidence type="ECO:0000256" key="2">
    <source>
        <dbReference type="ARBA" id="ARBA00009975"/>
    </source>
</evidence>
<comment type="catalytic activity">
    <reaction evidence="7">
        <text>D-glucose 6-phosphate + NADP(+) = 6-phospho-D-glucono-1,5-lactone + NADPH + H(+)</text>
        <dbReference type="Rhea" id="RHEA:15841"/>
        <dbReference type="ChEBI" id="CHEBI:15378"/>
        <dbReference type="ChEBI" id="CHEBI:57783"/>
        <dbReference type="ChEBI" id="CHEBI:57955"/>
        <dbReference type="ChEBI" id="CHEBI:58349"/>
        <dbReference type="ChEBI" id="CHEBI:61548"/>
        <dbReference type="EC" id="1.1.1.49"/>
    </reaction>
</comment>
<feature type="binding site" evidence="7">
    <location>
        <position position="174"/>
    </location>
    <ligand>
        <name>substrate</name>
    </ligand>
</feature>
<dbReference type="EC" id="1.1.1.49" evidence="7"/>
<evidence type="ECO:0000259" key="10">
    <source>
        <dbReference type="Pfam" id="PF02781"/>
    </source>
</evidence>
<dbReference type="Pfam" id="PF00479">
    <property type="entry name" value="G6PD_N"/>
    <property type="match status" value="1"/>
</dbReference>
<dbReference type="InterPro" id="IPR022674">
    <property type="entry name" value="G6P_DH_NAD-bd"/>
</dbReference>
<dbReference type="SUPFAM" id="SSF55347">
    <property type="entry name" value="Glyceraldehyde-3-phosphate dehydrogenase-like, C-terminal domain"/>
    <property type="match status" value="1"/>
</dbReference>
<dbReference type="GO" id="GO:0050661">
    <property type="term" value="F:NADP binding"/>
    <property type="evidence" value="ECO:0007669"/>
    <property type="project" value="UniProtKB-UniRule"/>
</dbReference>
<feature type="binding site" evidence="7">
    <location>
        <position position="208"/>
    </location>
    <ligand>
        <name>substrate</name>
    </ligand>
</feature>
<feature type="domain" description="Glucose-6-phosphate dehydrogenase C-terminal" evidence="10">
    <location>
        <begin position="181"/>
        <end position="481"/>
    </location>
</feature>
<dbReference type="EMBL" id="AP023086">
    <property type="protein sequence ID" value="BCD97173.1"/>
    <property type="molecule type" value="Genomic_DNA"/>
</dbReference>
<evidence type="ECO:0000313" key="11">
    <source>
        <dbReference type="EMBL" id="BCD97173.1"/>
    </source>
</evidence>
<feature type="active site" description="Proton acceptor" evidence="7">
    <location>
        <position position="232"/>
    </location>
</feature>
<dbReference type="NCBIfam" id="TIGR00871">
    <property type="entry name" value="zwf"/>
    <property type="match status" value="1"/>
</dbReference>
<dbReference type="Pfam" id="PF02781">
    <property type="entry name" value="G6PD_C"/>
    <property type="match status" value="1"/>
</dbReference>
<dbReference type="InterPro" id="IPR036291">
    <property type="entry name" value="NAD(P)-bd_dom_sf"/>
</dbReference>
<organism evidence="11 12">
    <name type="scientific">Marinagarivorans cellulosilyticus</name>
    <dbReference type="NCBI Taxonomy" id="2721545"/>
    <lineage>
        <taxon>Bacteria</taxon>
        <taxon>Pseudomonadati</taxon>
        <taxon>Pseudomonadota</taxon>
        <taxon>Gammaproteobacteria</taxon>
        <taxon>Cellvibrionales</taxon>
        <taxon>Cellvibrionaceae</taxon>
        <taxon>Marinagarivorans</taxon>
    </lineage>
</organism>
<comment type="caution">
    <text evidence="7">Lacks conserved residue(s) required for the propagation of feature annotation.</text>
</comment>
<comment type="pathway">
    <text evidence="1 7">Carbohydrate degradation; pentose phosphate pathway; D-ribulose 5-phosphate from D-glucose 6-phosphate (oxidative stage): step 1/3.</text>
</comment>
<dbReference type="GO" id="GO:0005829">
    <property type="term" value="C:cytosol"/>
    <property type="evidence" value="ECO:0007669"/>
    <property type="project" value="TreeGrafter"/>
</dbReference>
<dbReference type="PANTHER" id="PTHR23429:SF0">
    <property type="entry name" value="GLUCOSE-6-PHOSPHATE 1-DEHYDROGENASE"/>
    <property type="match status" value="1"/>
</dbReference>
<dbReference type="Gene3D" id="3.30.360.10">
    <property type="entry name" value="Dihydrodipicolinate Reductase, domain 2"/>
    <property type="match status" value="1"/>
</dbReference>
<feature type="region of interest" description="Disordered" evidence="8">
    <location>
        <begin position="459"/>
        <end position="484"/>
    </location>
</feature>
<dbReference type="InterPro" id="IPR001282">
    <property type="entry name" value="G6P_DH"/>
</dbReference>
<dbReference type="PANTHER" id="PTHR23429">
    <property type="entry name" value="GLUCOSE-6-PHOSPHATE 1-DEHYDROGENASE G6PD"/>
    <property type="match status" value="1"/>
</dbReference>
<feature type="binding site" evidence="7">
    <location>
        <position position="170"/>
    </location>
    <ligand>
        <name>substrate</name>
    </ligand>
</feature>
<sequence>MNTDILIVGGDGDLALRKLYPSLYYLTLNGCMPENTKIFGMARSAREHDAFVAKVKEWLVENTGALYDDVVWEKFAPCLNYVQGDSTDPASLERIKKEHFTDGASLIVYLAVPPSIFGKICTALEAANMAGENTRIVVEKPLGNSKETFLAIDQEFSRVFKENQIFRIDHYLGKESVQNLLALRFANDIFEPIWNHRHIDHIQITVSETVGCGNRWDFYEETGAIRDMVQNHLLQVLCLVCMEPPASLDADCVRAEKLKILKCLKPIDASNVKDSTVRGQYRAGVVGVEQVPGYLEEEESQGRASDVETYVGIKAEIENFRWSGTPVYLRTGKRLDKRHGEIVIQFKQNNTRLFRDQLTDNCANQLVIHLQPDEGIRIRMKNKKAGLDARVPLIDRTLDLSFCETAKAKRHDAYSRLLFDVIRNDQTLFVSEPEVEAAWDWIDTMRAAWASEEHKTVGYAAGSEGPEESDEFMARDGRRWHNGH</sequence>
<dbReference type="InterPro" id="IPR019796">
    <property type="entry name" value="G6P_DH_AS"/>
</dbReference>
<reference evidence="11 12" key="1">
    <citation type="journal article" date="2022" name="IScience">
        <title>An ultrasensitive nanofiber-based assay for enzymatic hydrolysis and deep-sea microbial degradation of cellulose.</title>
        <authorList>
            <person name="Tsudome M."/>
            <person name="Tachioka M."/>
            <person name="Miyazaki M."/>
            <person name="Uchimura K."/>
            <person name="Tsuda M."/>
            <person name="Takaki Y."/>
            <person name="Deguchi S."/>
        </authorList>
    </citation>
    <scope>NUCLEOTIDE SEQUENCE [LARGE SCALE GENOMIC DNA]</scope>
    <source>
        <strain evidence="11 12">GE09</strain>
    </source>
</reference>
<feature type="binding site" evidence="7">
    <location>
        <position position="333"/>
    </location>
    <ligand>
        <name>substrate</name>
    </ligand>
</feature>
<keyword evidence="12" id="KW-1185">Reference proteome</keyword>
<dbReference type="InterPro" id="IPR022675">
    <property type="entry name" value="G6P_DH_C"/>
</dbReference>
<gene>
    <name evidence="7" type="primary">zwf</name>
    <name evidence="11" type="ORF">MARGE09_P1374</name>
</gene>
<evidence type="ECO:0000313" key="12">
    <source>
        <dbReference type="Proteomes" id="UP001320119"/>
    </source>
</evidence>
<proteinExistence type="inferred from homology"/>
<evidence type="ECO:0000256" key="6">
    <source>
        <dbReference type="ARBA" id="ARBA00023277"/>
    </source>
</evidence>
<evidence type="ECO:0000256" key="8">
    <source>
        <dbReference type="SAM" id="MobiDB-lite"/>
    </source>
</evidence>
<comment type="similarity">
    <text evidence="2 7">Belongs to the glucose-6-phosphate dehydrogenase family.</text>
</comment>
<feature type="binding site" evidence="7">
    <location>
        <position position="140"/>
    </location>
    <ligand>
        <name>NADP(+)</name>
        <dbReference type="ChEBI" id="CHEBI:58349"/>
    </ligand>
</feature>
<keyword evidence="3 7" id="KW-0313">Glucose metabolism</keyword>
<evidence type="ECO:0000259" key="9">
    <source>
        <dbReference type="Pfam" id="PF00479"/>
    </source>
</evidence>
<dbReference type="PROSITE" id="PS00069">
    <property type="entry name" value="G6P_DEHYDROGENASE"/>
    <property type="match status" value="1"/>
</dbReference>
<feature type="domain" description="Glucose-6-phosphate dehydrogenase NAD-binding" evidence="9">
    <location>
        <begin position="7"/>
        <end position="179"/>
    </location>
</feature>
<evidence type="ECO:0000256" key="5">
    <source>
        <dbReference type="ARBA" id="ARBA00023002"/>
    </source>
</evidence>
<protein>
    <recommendedName>
        <fullName evidence="7">Glucose-6-phosphate 1-dehydrogenase</fullName>
        <shortName evidence="7">G6PD</shortName>
        <ecNumber evidence="7">1.1.1.49</ecNumber>
    </recommendedName>
</protein>
<dbReference type="SUPFAM" id="SSF51735">
    <property type="entry name" value="NAD(P)-binding Rossmann-fold domains"/>
    <property type="match status" value="1"/>
</dbReference>
<keyword evidence="5 7" id="KW-0560">Oxidoreductase</keyword>
<accession>A0AAN2BJN1</accession>
<dbReference type="RefSeq" id="WP_236986648.1">
    <property type="nucleotide sequence ID" value="NZ_AP023086.1"/>
</dbReference>
<feature type="compositionally biased region" description="Basic and acidic residues" evidence="8">
    <location>
        <begin position="472"/>
        <end position="484"/>
    </location>
</feature>
<dbReference type="AlphaFoldDB" id="A0AAN2BJN1"/>
<keyword evidence="4 7" id="KW-0521">NADP</keyword>
<dbReference type="PIRSF" id="PIRSF000110">
    <property type="entry name" value="G6PD"/>
    <property type="match status" value="1"/>
</dbReference>
<dbReference type="GO" id="GO:0006006">
    <property type="term" value="P:glucose metabolic process"/>
    <property type="evidence" value="ECO:0007669"/>
    <property type="project" value="UniProtKB-KW"/>
</dbReference>
<dbReference type="Proteomes" id="UP001320119">
    <property type="component" value="Chromosome"/>
</dbReference>
<evidence type="ECO:0000256" key="1">
    <source>
        <dbReference type="ARBA" id="ARBA00004937"/>
    </source>
</evidence>
<feature type="binding site" evidence="7">
    <location>
        <position position="43"/>
    </location>
    <ligand>
        <name>NADP(+)</name>
        <dbReference type="ChEBI" id="CHEBI:58349"/>
    </ligand>
</feature>
<dbReference type="GO" id="GO:0009051">
    <property type="term" value="P:pentose-phosphate shunt, oxidative branch"/>
    <property type="evidence" value="ECO:0007669"/>
    <property type="project" value="TreeGrafter"/>
</dbReference>
<keyword evidence="6 7" id="KW-0119">Carbohydrate metabolism</keyword>
<dbReference type="PRINTS" id="PR00079">
    <property type="entry name" value="G6PDHDRGNASE"/>
</dbReference>
<evidence type="ECO:0000256" key="7">
    <source>
        <dbReference type="HAMAP-Rule" id="MF_00966"/>
    </source>
</evidence>
<name>A0AAN2BJN1_9GAMM</name>
<dbReference type="HAMAP" id="MF_00966">
    <property type="entry name" value="G6PD"/>
    <property type="match status" value="1"/>
</dbReference>
<dbReference type="Gene3D" id="3.40.50.720">
    <property type="entry name" value="NAD(P)-binding Rossmann-like Domain"/>
    <property type="match status" value="1"/>
</dbReference>
<evidence type="ECO:0000256" key="4">
    <source>
        <dbReference type="ARBA" id="ARBA00022857"/>
    </source>
</evidence>
<feature type="binding site" evidence="7">
    <location>
        <position position="227"/>
    </location>
    <ligand>
        <name>substrate</name>
    </ligand>
</feature>